<organism evidence="3 4">
    <name type="scientific">Entamoeba histolytica</name>
    <dbReference type="NCBI Taxonomy" id="5759"/>
    <lineage>
        <taxon>Eukaryota</taxon>
        <taxon>Amoebozoa</taxon>
        <taxon>Evosea</taxon>
        <taxon>Archamoebae</taxon>
        <taxon>Mastigamoebida</taxon>
        <taxon>Entamoebidae</taxon>
        <taxon>Entamoeba</taxon>
    </lineage>
</organism>
<dbReference type="SUPFAM" id="SSF46579">
    <property type="entry name" value="Prefoldin"/>
    <property type="match status" value="1"/>
</dbReference>
<dbReference type="Gene3D" id="1.10.287.370">
    <property type="match status" value="1"/>
</dbReference>
<dbReference type="CDD" id="cd23161">
    <property type="entry name" value="Prefoldin_6"/>
    <property type="match status" value="1"/>
</dbReference>
<evidence type="ECO:0000313" key="3">
    <source>
        <dbReference type="EMBL" id="GAT92972.1"/>
    </source>
</evidence>
<comment type="similarity">
    <text evidence="1">Belongs to the prefoldin subunit beta family.</text>
</comment>
<dbReference type="FunFam" id="1.10.287.370:FF:000031">
    <property type="entry name" value="Prefoldin subunit 6, putative"/>
    <property type="match status" value="1"/>
</dbReference>
<dbReference type="AlphaFoldDB" id="A0A5K1V9K9"/>
<dbReference type="InterPro" id="IPR002777">
    <property type="entry name" value="PFD_beta-like"/>
</dbReference>
<dbReference type="VEuPathDB" id="AmoebaDB:EHI8A_138820"/>
<sequence length="119" mass="13844">MSTTQQQPPELKAYNDKMNQLQDVMLNRQRLLTQKNENDMVKKELEILEDDDIIYKLEDGQLKEEDPLEAEMCVDQRLEYLESELKKCDVKEADLQAQVKECQKKLADIQKAALAGQSK</sequence>
<dbReference type="PANTHER" id="PTHR21431:SF0">
    <property type="entry name" value="PREFOLDIN SUBUNIT 6"/>
    <property type="match status" value="1"/>
</dbReference>
<dbReference type="GO" id="GO:0005737">
    <property type="term" value="C:cytoplasm"/>
    <property type="evidence" value="ECO:0007669"/>
    <property type="project" value="TreeGrafter"/>
</dbReference>
<dbReference type="GO" id="GO:0006457">
    <property type="term" value="P:protein folding"/>
    <property type="evidence" value="ECO:0007669"/>
    <property type="project" value="InterPro"/>
</dbReference>
<proteinExistence type="inferred from homology"/>
<evidence type="ECO:0000256" key="2">
    <source>
        <dbReference type="ARBA" id="ARBA00023186"/>
    </source>
</evidence>
<dbReference type="VEuPathDB" id="AmoebaDB:KM1_072410"/>
<name>A0A5K1V9K9_ENTHI</name>
<dbReference type="InterPro" id="IPR009053">
    <property type="entry name" value="Prefoldin"/>
</dbReference>
<accession>A0A5K1V9K9</accession>
<dbReference type="GO" id="GO:0051087">
    <property type="term" value="F:protein-folding chaperone binding"/>
    <property type="evidence" value="ECO:0007669"/>
    <property type="project" value="TreeGrafter"/>
</dbReference>
<gene>
    <name evidence="3" type="ORF">CL6EHI_155420</name>
</gene>
<dbReference type="VEuPathDB" id="AmoebaDB:EHI_155420"/>
<dbReference type="OMA" id="VQTEFAQ"/>
<dbReference type="GO" id="GO:0051082">
    <property type="term" value="F:unfolded protein binding"/>
    <property type="evidence" value="ECO:0007669"/>
    <property type="project" value="InterPro"/>
</dbReference>
<dbReference type="VEuPathDB" id="AmoebaDB:EHI7A_050320"/>
<keyword evidence="2" id="KW-0143">Chaperone</keyword>
<protein>
    <submittedName>
        <fullName evidence="3">Prefoldin subunit 6 putative</fullName>
    </submittedName>
</protein>
<evidence type="ECO:0000313" key="4">
    <source>
        <dbReference type="Proteomes" id="UP000078387"/>
    </source>
</evidence>
<evidence type="ECO:0000256" key="1">
    <source>
        <dbReference type="ARBA" id="ARBA00008045"/>
    </source>
</evidence>
<dbReference type="GO" id="GO:0016272">
    <property type="term" value="C:prefoldin complex"/>
    <property type="evidence" value="ECO:0007669"/>
    <property type="project" value="InterPro"/>
</dbReference>
<comment type="caution">
    <text evidence="3">The sequence shown here is derived from an EMBL/GenBank/DDBJ whole genome shotgun (WGS) entry which is preliminary data.</text>
</comment>
<dbReference type="Pfam" id="PF01920">
    <property type="entry name" value="Prefoldin_2"/>
    <property type="match status" value="1"/>
</dbReference>
<reference evidence="3 4" key="1">
    <citation type="submission" date="2016-05" db="EMBL/GenBank/DDBJ databases">
        <title>First whole genome sequencing of Entamoeba histolytica HM1:IMSS-clone-6.</title>
        <authorList>
            <person name="Mukherjee Avik.K."/>
            <person name="Izumyama S."/>
            <person name="Nakada-Tsukui K."/>
            <person name="Nozaki T."/>
        </authorList>
    </citation>
    <scope>NUCLEOTIDE SEQUENCE [LARGE SCALE GENOMIC DNA]</scope>
    <source>
        <strain evidence="3 4">HM1:IMSS clone 6</strain>
    </source>
</reference>
<dbReference type="VEuPathDB" id="AmoebaDB:EHI5A_024700"/>
<dbReference type="EMBL" id="BDEQ01000001">
    <property type="protein sequence ID" value="GAT92972.1"/>
    <property type="molecule type" value="Genomic_DNA"/>
</dbReference>
<dbReference type="Proteomes" id="UP000078387">
    <property type="component" value="Unassembled WGS sequence"/>
</dbReference>
<dbReference type="PANTHER" id="PTHR21431">
    <property type="entry name" value="PREFOLDIN SUBUNIT 6"/>
    <property type="match status" value="1"/>
</dbReference>
<dbReference type="GO" id="GO:0051131">
    <property type="term" value="P:chaperone-mediated protein complex assembly"/>
    <property type="evidence" value="ECO:0007669"/>
    <property type="project" value="TreeGrafter"/>
</dbReference>